<reference evidence="5" key="1">
    <citation type="journal article" date="2019" name="Int. J. Syst. Evol. Microbiol.">
        <title>The Global Catalogue of Microorganisms (GCM) 10K type strain sequencing project: providing services to taxonomists for standard genome sequencing and annotation.</title>
        <authorList>
            <consortium name="The Broad Institute Genomics Platform"/>
            <consortium name="The Broad Institute Genome Sequencing Center for Infectious Disease"/>
            <person name="Wu L."/>
            <person name="Ma J."/>
        </authorList>
    </citation>
    <scope>NUCLEOTIDE SEQUENCE [LARGE SCALE GENOMIC DNA]</scope>
    <source>
        <strain evidence="5">JCM 17564</strain>
    </source>
</reference>
<evidence type="ECO:0000256" key="1">
    <source>
        <dbReference type="SAM" id="Phobius"/>
    </source>
</evidence>
<evidence type="ECO:0000313" key="5">
    <source>
        <dbReference type="Proteomes" id="UP001424459"/>
    </source>
</evidence>
<feature type="domain" description="DUF4349" evidence="3">
    <location>
        <begin position="52"/>
        <end position="255"/>
    </location>
</feature>
<name>A0ABP7TYR1_9SPHN</name>
<evidence type="ECO:0000256" key="2">
    <source>
        <dbReference type="SAM" id="SignalP"/>
    </source>
</evidence>
<protein>
    <recommendedName>
        <fullName evidence="3">DUF4349 domain-containing protein</fullName>
    </recommendedName>
</protein>
<evidence type="ECO:0000259" key="3">
    <source>
        <dbReference type="Pfam" id="PF14257"/>
    </source>
</evidence>
<keyword evidence="1" id="KW-1133">Transmembrane helix</keyword>
<keyword evidence="1" id="KW-0812">Transmembrane</keyword>
<accession>A0ABP7TYR1</accession>
<dbReference type="Pfam" id="PF14257">
    <property type="entry name" value="DUF4349"/>
    <property type="match status" value="1"/>
</dbReference>
<proteinExistence type="predicted"/>
<organism evidence="4 5">
    <name type="scientific">Sphingomonas rosea</name>
    <dbReference type="NCBI Taxonomy" id="335605"/>
    <lineage>
        <taxon>Bacteria</taxon>
        <taxon>Pseudomonadati</taxon>
        <taxon>Pseudomonadota</taxon>
        <taxon>Alphaproteobacteria</taxon>
        <taxon>Sphingomonadales</taxon>
        <taxon>Sphingomonadaceae</taxon>
        <taxon>Sphingomonas</taxon>
    </lineage>
</organism>
<keyword evidence="2" id="KW-0732">Signal</keyword>
<feature type="signal peptide" evidence="2">
    <location>
        <begin position="1"/>
        <end position="21"/>
    </location>
</feature>
<sequence length="284" mass="31003">MRRIIVAAFAAVLLASCGQQGEQSSSGSSDSLTAASPGVAWAFTYDYLLGNDRIEAVQEKHAARCEQLGPDRCRITGLRYSVGDNDEISGMLQVRLQPAIARQFGKAALEDVRGADGKLVRSEFTGEDVGTGVTNARTAGQEIDSREAELRRRIEAAPANSPEKAELLRQLDTMLTSAAEQKDVVRAGEQRLSFTPVTINYYGEGGIPGFRQNPLKESFRLLVSSFVTMVSFVLQGLAVVLPWLLLLGLFVLLWRSRPGRALRRWWDGQSAPASYRSGGEDPQV</sequence>
<dbReference type="RefSeq" id="WP_344695949.1">
    <property type="nucleotide sequence ID" value="NZ_BAABBR010000001.1"/>
</dbReference>
<feature type="chain" id="PRO_5045793317" description="DUF4349 domain-containing protein" evidence="2">
    <location>
        <begin position="22"/>
        <end position="284"/>
    </location>
</feature>
<dbReference type="InterPro" id="IPR025645">
    <property type="entry name" value="DUF4349"/>
</dbReference>
<keyword evidence="5" id="KW-1185">Reference proteome</keyword>
<comment type="caution">
    <text evidence="4">The sequence shown here is derived from an EMBL/GenBank/DDBJ whole genome shotgun (WGS) entry which is preliminary data.</text>
</comment>
<keyword evidence="1" id="KW-0472">Membrane</keyword>
<gene>
    <name evidence="4" type="ORF">GCM10022281_10190</name>
</gene>
<dbReference type="EMBL" id="BAABBR010000001">
    <property type="protein sequence ID" value="GAA4032493.1"/>
    <property type="molecule type" value="Genomic_DNA"/>
</dbReference>
<evidence type="ECO:0000313" key="4">
    <source>
        <dbReference type="EMBL" id="GAA4032493.1"/>
    </source>
</evidence>
<feature type="transmembrane region" description="Helical" evidence="1">
    <location>
        <begin position="221"/>
        <end position="254"/>
    </location>
</feature>
<dbReference type="Proteomes" id="UP001424459">
    <property type="component" value="Unassembled WGS sequence"/>
</dbReference>
<dbReference type="PROSITE" id="PS51257">
    <property type="entry name" value="PROKAR_LIPOPROTEIN"/>
    <property type="match status" value="1"/>
</dbReference>